<proteinExistence type="inferred from homology"/>
<dbReference type="Gene3D" id="3.40.50.1470">
    <property type="entry name" value="Peptidyl-tRNA hydrolase"/>
    <property type="match status" value="1"/>
</dbReference>
<dbReference type="GO" id="GO:0072344">
    <property type="term" value="P:rescue of stalled ribosome"/>
    <property type="evidence" value="ECO:0007669"/>
    <property type="project" value="UniProtKB-UniRule"/>
</dbReference>
<evidence type="ECO:0000256" key="1">
    <source>
        <dbReference type="ARBA" id="ARBA00013260"/>
    </source>
</evidence>
<evidence type="ECO:0000256" key="9">
    <source>
        <dbReference type="RuleBase" id="RU004320"/>
    </source>
</evidence>
<keyword evidence="11" id="KW-1185">Reference proteome</keyword>
<feature type="binding site" evidence="7">
    <location>
        <position position="71"/>
    </location>
    <ligand>
        <name>tRNA</name>
        <dbReference type="ChEBI" id="CHEBI:17843"/>
    </ligand>
</feature>
<evidence type="ECO:0000256" key="6">
    <source>
        <dbReference type="ARBA" id="ARBA00050038"/>
    </source>
</evidence>
<name>A0A4Z0F5L9_9GAMM</name>
<dbReference type="PANTHER" id="PTHR17224">
    <property type="entry name" value="PEPTIDYL-TRNA HYDROLASE"/>
    <property type="match status" value="1"/>
</dbReference>
<comment type="function">
    <text evidence="7">Hydrolyzes ribosome-free peptidyl-tRNAs (with 1 or more amino acids incorporated), which drop off the ribosome during protein synthesis, or as a result of ribosome stalling.</text>
</comment>
<sequence length="200" mass="21614">MNSMPPLQAVIGLGNPGDEYAETRHNAGFWCVDALARHAGLGFRTDPRLHGETCRLAMGASSVWLFKPQTYMNHSGRAVGALASYYRIAPEAILVVHDDLDLPPGTVRLKQGGGHGGHNGLRDIIGQLGGDFLRLRIGIGHPGHRDQVVGYVLHRPSREERTQIDDAISRAQAVFPDILAGRLSSAMQTLNTPEPSADGR</sequence>
<feature type="site" description="Discriminates between blocked and unblocked aminoacyl-tRNA" evidence="7">
    <location>
        <position position="15"/>
    </location>
</feature>
<dbReference type="OrthoDB" id="9800507at2"/>
<dbReference type="CDD" id="cd00462">
    <property type="entry name" value="PTH"/>
    <property type="match status" value="1"/>
</dbReference>
<dbReference type="PANTHER" id="PTHR17224:SF1">
    <property type="entry name" value="PEPTIDYL-TRNA HYDROLASE"/>
    <property type="match status" value="1"/>
</dbReference>
<comment type="subunit">
    <text evidence="7">Monomer.</text>
</comment>
<comment type="subcellular location">
    <subcellularLocation>
        <location evidence="7">Cytoplasm</location>
    </subcellularLocation>
</comment>
<dbReference type="GO" id="GO:0000049">
    <property type="term" value="F:tRNA binding"/>
    <property type="evidence" value="ECO:0007669"/>
    <property type="project" value="UniProtKB-UniRule"/>
</dbReference>
<comment type="caution">
    <text evidence="10">The sequence shown here is derived from an EMBL/GenBank/DDBJ whole genome shotgun (WGS) entry which is preliminary data.</text>
</comment>
<comment type="function">
    <text evidence="7">Catalyzes the release of premature peptidyl moieties from peptidyl-tRNA molecules trapped in stalled 50S ribosomal subunits, and thus maintains levels of free tRNAs and 50S ribosomes.</text>
</comment>
<protein>
    <recommendedName>
        <fullName evidence="6 7">Peptidyl-tRNA hydrolase</fullName>
        <shortName evidence="7">Pth</shortName>
        <ecNumber evidence="1 7">3.1.1.29</ecNumber>
    </recommendedName>
</protein>
<evidence type="ECO:0000313" key="11">
    <source>
        <dbReference type="Proteomes" id="UP000297890"/>
    </source>
</evidence>
<evidence type="ECO:0000256" key="7">
    <source>
        <dbReference type="HAMAP-Rule" id="MF_00083"/>
    </source>
</evidence>
<keyword evidence="3 7" id="KW-0378">Hydrolase</keyword>
<dbReference type="FunFam" id="3.40.50.1470:FF:000001">
    <property type="entry name" value="Peptidyl-tRNA hydrolase"/>
    <property type="match status" value="1"/>
</dbReference>
<feature type="binding site" evidence="7">
    <location>
        <position position="119"/>
    </location>
    <ligand>
        <name>tRNA</name>
        <dbReference type="ChEBI" id="CHEBI:17843"/>
    </ligand>
</feature>
<dbReference type="InterPro" id="IPR018171">
    <property type="entry name" value="Pept_tRNA_hydro_CS"/>
</dbReference>
<feature type="binding site" evidence="7">
    <location>
        <position position="20"/>
    </location>
    <ligand>
        <name>tRNA</name>
        <dbReference type="ChEBI" id="CHEBI:17843"/>
    </ligand>
</feature>
<dbReference type="RefSeq" id="WP_135282669.1">
    <property type="nucleotide sequence ID" value="NZ_SRIO01000020.1"/>
</dbReference>
<dbReference type="GO" id="GO:0005737">
    <property type="term" value="C:cytoplasm"/>
    <property type="evidence" value="ECO:0007669"/>
    <property type="project" value="UniProtKB-SubCell"/>
</dbReference>
<evidence type="ECO:0000256" key="5">
    <source>
        <dbReference type="ARBA" id="ARBA00038063"/>
    </source>
</evidence>
<dbReference type="EC" id="3.1.1.29" evidence="1 7"/>
<dbReference type="SUPFAM" id="SSF53178">
    <property type="entry name" value="Peptidyl-tRNA hydrolase-like"/>
    <property type="match status" value="1"/>
</dbReference>
<organism evidence="10 11">
    <name type="scientific">Candidatus Macondimonas diazotrophica</name>
    <dbReference type="NCBI Taxonomy" id="2305248"/>
    <lineage>
        <taxon>Bacteria</taxon>
        <taxon>Pseudomonadati</taxon>
        <taxon>Pseudomonadota</taxon>
        <taxon>Gammaproteobacteria</taxon>
        <taxon>Chromatiales</taxon>
        <taxon>Ectothiorhodospiraceae</taxon>
        <taxon>Candidatus Macondimonas</taxon>
    </lineage>
</organism>
<evidence type="ECO:0000256" key="2">
    <source>
        <dbReference type="ARBA" id="ARBA00022555"/>
    </source>
</evidence>
<dbReference type="Pfam" id="PF01195">
    <property type="entry name" value="Pept_tRNA_hydro"/>
    <property type="match status" value="1"/>
</dbReference>
<dbReference type="Proteomes" id="UP000297890">
    <property type="component" value="Unassembled WGS sequence"/>
</dbReference>
<keyword evidence="2 7" id="KW-0820">tRNA-binding</keyword>
<dbReference type="InterPro" id="IPR001328">
    <property type="entry name" value="Pept_tRNA_hydro"/>
</dbReference>
<dbReference type="GO" id="GO:0004045">
    <property type="term" value="F:peptidyl-tRNA hydrolase activity"/>
    <property type="evidence" value="ECO:0007669"/>
    <property type="project" value="UniProtKB-UniRule"/>
</dbReference>
<comment type="similarity">
    <text evidence="5 7 9">Belongs to the PTH family.</text>
</comment>
<feature type="binding site" evidence="7">
    <location>
        <position position="73"/>
    </location>
    <ligand>
        <name>tRNA</name>
        <dbReference type="ChEBI" id="CHEBI:17843"/>
    </ligand>
</feature>
<reference evidence="10 11" key="1">
    <citation type="journal article" date="2019" name="ISME J.">
        <title>Candidatus Macondimonas diazotrophica, a novel gammaproteobacterial genus dominating crude-oil-contaminated coastal sediments.</title>
        <authorList>
            <person name="Karthikeyan S."/>
            <person name="Konstantinidis K."/>
        </authorList>
    </citation>
    <scope>NUCLEOTIDE SEQUENCE [LARGE SCALE GENOMIC DNA]</scope>
    <source>
        <strain evidence="10 11">KTK01</strain>
    </source>
</reference>
<keyword evidence="7" id="KW-0963">Cytoplasm</keyword>
<dbReference type="AlphaFoldDB" id="A0A4Z0F5L9"/>
<dbReference type="PROSITE" id="PS01195">
    <property type="entry name" value="PEPT_TRNA_HYDROL_1"/>
    <property type="match status" value="1"/>
</dbReference>
<accession>A0A4Z0F5L9</accession>
<dbReference type="HAMAP" id="MF_00083">
    <property type="entry name" value="Pept_tRNA_hydro_bact"/>
    <property type="match status" value="1"/>
</dbReference>
<keyword evidence="4 7" id="KW-0694">RNA-binding</keyword>
<dbReference type="GO" id="GO:0006515">
    <property type="term" value="P:protein quality control for misfolded or incompletely synthesized proteins"/>
    <property type="evidence" value="ECO:0007669"/>
    <property type="project" value="UniProtKB-UniRule"/>
</dbReference>
<dbReference type="PROSITE" id="PS01196">
    <property type="entry name" value="PEPT_TRNA_HYDROL_2"/>
    <property type="match status" value="1"/>
</dbReference>
<dbReference type="EMBL" id="SRIO01000020">
    <property type="protein sequence ID" value="TFZ81546.1"/>
    <property type="molecule type" value="Genomic_DNA"/>
</dbReference>
<comment type="catalytic activity">
    <reaction evidence="7 8">
        <text>an N-acyl-L-alpha-aminoacyl-tRNA + H2O = an N-acyl-L-amino acid + a tRNA + H(+)</text>
        <dbReference type="Rhea" id="RHEA:54448"/>
        <dbReference type="Rhea" id="RHEA-COMP:10123"/>
        <dbReference type="Rhea" id="RHEA-COMP:13883"/>
        <dbReference type="ChEBI" id="CHEBI:15377"/>
        <dbReference type="ChEBI" id="CHEBI:15378"/>
        <dbReference type="ChEBI" id="CHEBI:59874"/>
        <dbReference type="ChEBI" id="CHEBI:78442"/>
        <dbReference type="ChEBI" id="CHEBI:138191"/>
        <dbReference type="EC" id="3.1.1.29"/>
    </reaction>
</comment>
<dbReference type="InterPro" id="IPR036416">
    <property type="entry name" value="Pept_tRNA_hydro_sf"/>
</dbReference>
<gene>
    <name evidence="7" type="primary">pth</name>
    <name evidence="10" type="ORF">E4680_12070</name>
</gene>
<evidence type="ECO:0000256" key="8">
    <source>
        <dbReference type="RuleBase" id="RU000673"/>
    </source>
</evidence>
<dbReference type="NCBIfam" id="TIGR00447">
    <property type="entry name" value="pth"/>
    <property type="match status" value="1"/>
</dbReference>
<evidence type="ECO:0000256" key="4">
    <source>
        <dbReference type="ARBA" id="ARBA00022884"/>
    </source>
</evidence>
<feature type="site" description="Stabilizes the basic form of H active site to accept a proton" evidence="7">
    <location>
        <position position="98"/>
    </location>
</feature>
<evidence type="ECO:0000313" key="10">
    <source>
        <dbReference type="EMBL" id="TFZ81546.1"/>
    </source>
</evidence>
<feature type="active site" description="Proton acceptor" evidence="7">
    <location>
        <position position="25"/>
    </location>
</feature>
<evidence type="ECO:0000256" key="3">
    <source>
        <dbReference type="ARBA" id="ARBA00022801"/>
    </source>
</evidence>